<dbReference type="InterPro" id="IPR001932">
    <property type="entry name" value="PPM-type_phosphatase-like_dom"/>
</dbReference>
<dbReference type="SUPFAM" id="SSF81606">
    <property type="entry name" value="PP2C-like"/>
    <property type="match status" value="1"/>
</dbReference>
<sequence>MKAYAITNTGRVRSMNQDAYYLPGPGEHFAAVADGMGGHLAGEVASAMAIELFARRMRGARGLPEDTLRDALECANMAIYHAAARDADKRGMGTTFTAVWMGDGEAYLAHVGDSRAYLLRDGRLSRVSRDHTLVEELVAHGHLTREQAKTYPHRNYITRALGVDASVQPDILRLDWLEGDVWLLCSDGLTNEVEEKDIERVLAGAGAYDDKLGRIVRMALEHGGRDNVTGVIVTTEEA</sequence>
<dbReference type="SMART" id="SM00332">
    <property type="entry name" value="PP2Cc"/>
    <property type="match status" value="1"/>
</dbReference>
<gene>
    <name evidence="2" type="ORF">IAA84_00285</name>
</gene>
<dbReference type="PANTHER" id="PTHR47992">
    <property type="entry name" value="PROTEIN PHOSPHATASE"/>
    <property type="match status" value="1"/>
</dbReference>
<dbReference type="PROSITE" id="PS51746">
    <property type="entry name" value="PPM_2"/>
    <property type="match status" value="1"/>
</dbReference>
<dbReference type="Pfam" id="PF13672">
    <property type="entry name" value="PP2C_2"/>
    <property type="match status" value="1"/>
</dbReference>
<reference evidence="2" key="2">
    <citation type="journal article" date="2021" name="PeerJ">
        <title>Extensive microbial diversity within the chicken gut microbiome revealed by metagenomics and culture.</title>
        <authorList>
            <person name="Gilroy R."/>
            <person name="Ravi A."/>
            <person name="Getino M."/>
            <person name="Pursley I."/>
            <person name="Horton D.L."/>
            <person name="Alikhan N.F."/>
            <person name="Baker D."/>
            <person name="Gharbi K."/>
            <person name="Hall N."/>
            <person name="Watson M."/>
            <person name="Adriaenssens E.M."/>
            <person name="Foster-Nyarko E."/>
            <person name="Jarju S."/>
            <person name="Secka A."/>
            <person name="Antonio M."/>
            <person name="Oren A."/>
            <person name="Chaudhuri R.R."/>
            <person name="La Ragione R."/>
            <person name="Hildebrand F."/>
            <person name="Pallen M.J."/>
        </authorList>
    </citation>
    <scope>NUCLEOTIDE SEQUENCE</scope>
    <source>
        <strain evidence="2">13766</strain>
    </source>
</reference>
<protein>
    <submittedName>
        <fullName evidence="2">Stp1/IreP family PP2C-type Ser/Thr phosphatase</fullName>
    </submittedName>
</protein>
<organism evidence="2 3">
    <name type="scientific">Candidatus Alectryocaccomicrobium excrementavium</name>
    <dbReference type="NCBI Taxonomy" id="2840668"/>
    <lineage>
        <taxon>Bacteria</taxon>
        <taxon>Bacillati</taxon>
        <taxon>Bacillota</taxon>
        <taxon>Clostridia</taxon>
        <taxon>Candidatus Alectryocaccomicrobium</taxon>
    </lineage>
</organism>
<dbReference type="CDD" id="cd00143">
    <property type="entry name" value="PP2Cc"/>
    <property type="match status" value="1"/>
</dbReference>
<proteinExistence type="predicted"/>
<dbReference type="GO" id="GO:0004722">
    <property type="term" value="F:protein serine/threonine phosphatase activity"/>
    <property type="evidence" value="ECO:0007669"/>
    <property type="project" value="InterPro"/>
</dbReference>
<dbReference type="EMBL" id="DVJN01000005">
    <property type="protein sequence ID" value="HIS91436.1"/>
    <property type="molecule type" value="Genomic_DNA"/>
</dbReference>
<comment type="caution">
    <text evidence="2">The sequence shown here is derived from an EMBL/GenBank/DDBJ whole genome shotgun (WGS) entry which is preliminary data.</text>
</comment>
<reference evidence="2" key="1">
    <citation type="submission" date="2020-10" db="EMBL/GenBank/DDBJ databases">
        <authorList>
            <person name="Gilroy R."/>
        </authorList>
    </citation>
    <scope>NUCLEOTIDE SEQUENCE</scope>
    <source>
        <strain evidence="2">13766</strain>
    </source>
</reference>
<dbReference type="NCBIfam" id="NF033484">
    <property type="entry name" value="Stp1_PP2C_phos"/>
    <property type="match status" value="1"/>
</dbReference>
<evidence type="ECO:0000259" key="1">
    <source>
        <dbReference type="PROSITE" id="PS51746"/>
    </source>
</evidence>
<dbReference type="InterPro" id="IPR015655">
    <property type="entry name" value="PP2C"/>
</dbReference>
<name>A0A9D1K4M9_9FIRM</name>
<feature type="domain" description="PPM-type phosphatase" evidence="1">
    <location>
        <begin position="2"/>
        <end position="235"/>
    </location>
</feature>
<dbReference type="AlphaFoldDB" id="A0A9D1K4M9"/>
<dbReference type="Gene3D" id="3.60.40.10">
    <property type="entry name" value="PPM-type phosphatase domain"/>
    <property type="match status" value="1"/>
</dbReference>
<dbReference type="SMART" id="SM00331">
    <property type="entry name" value="PP2C_SIG"/>
    <property type="match status" value="1"/>
</dbReference>
<accession>A0A9D1K4M9</accession>
<evidence type="ECO:0000313" key="2">
    <source>
        <dbReference type="EMBL" id="HIS91436.1"/>
    </source>
</evidence>
<evidence type="ECO:0000313" key="3">
    <source>
        <dbReference type="Proteomes" id="UP000824140"/>
    </source>
</evidence>
<dbReference type="Proteomes" id="UP000824140">
    <property type="component" value="Unassembled WGS sequence"/>
</dbReference>
<dbReference type="InterPro" id="IPR036457">
    <property type="entry name" value="PPM-type-like_dom_sf"/>
</dbReference>